<dbReference type="SMART" id="SM01057">
    <property type="entry name" value="Carb_anhydrase"/>
    <property type="match status" value="1"/>
</dbReference>
<evidence type="ECO:0000313" key="10">
    <source>
        <dbReference type="EMBL" id="CAF1019008.1"/>
    </source>
</evidence>
<evidence type="ECO:0000313" key="12">
    <source>
        <dbReference type="Proteomes" id="UP000663845"/>
    </source>
</evidence>
<dbReference type="Proteomes" id="UP000663844">
    <property type="component" value="Unassembled WGS sequence"/>
</dbReference>
<dbReference type="InterPro" id="IPR001148">
    <property type="entry name" value="CA_dom"/>
</dbReference>
<dbReference type="Proteomes" id="UP000663845">
    <property type="component" value="Unassembled WGS sequence"/>
</dbReference>
<protein>
    <recommendedName>
        <fullName evidence="3 8">Carbonic anhydrase</fullName>
        <ecNumber evidence="3 8">4.2.1.1</ecNumber>
    </recommendedName>
</protein>
<dbReference type="InterPro" id="IPR023561">
    <property type="entry name" value="Carbonic_anhydrase_a-class"/>
</dbReference>
<sequence length="263" mass="30390">MSCTESSDIYWNYDNPSDWSKNFPCASGLCQSPIDINSIDTIPHMYPSFIFSSKYNSDKLFTLKNNGRQICTTVSKSIDEHKQNDLWFSGSGLPGVYHFQEFHIHWGQSNRHGSEHKINGRRFSGEAHFVHKNYDNGQIAVLAFFFSTTAADVVVDNNNEHHEWDKYAEVASRLTKIHDTTNCTFNLSKLMQIDDREFFRYMGSLTTPPCTEGIIWTVFSYEIPIKASSLDLLRQNIMRKVCRPVQPINGRTIFRNHHYSKIT</sequence>
<evidence type="ECO:0000256" key="4">
    <source>
        <dbReference type="ARBA" id="ARBA00022723"/>
    </source>
</evidence>
<dbReference type="InterPro" id="IPR018338">
    <property type="entry name" value="Carbonic_anhydrase_a-class_CS"/>
</dbReference>
<dbReference type="PROSITE" id="PS00162">
    <property type="entry name" value="ALPHA_CA_1"/>
    <property type="match status" value="1"/>
</dbReference>
<comment type="caution">
    <text evidence="10">The sequence shown here is derived from an EMBL/GenBank/DDBJ whole genome shotgun (WGS) entry which is preliminary data.</text>
</comment>
<evidence type="ECO:0000256" key="3">
    <source>
        <dbReference type="ARBA" id="ARBA00012925"/>
    </source>
</evidence>
<accession>A0A814I741</accession>
<evidence type="ECO:0000256" key="2">
    <source>
        <dbReference type="ARBA" id="ARBA00010718"/>
    </source>
</evidence>
<dbReference type="CDD" id="cd00326">
    <property type="entry name" value="alpha_CA"/>
    <property type="match status" value="1"/>
</dbReference>
<dbReference type="EMBL" id="CAJOAZ010002524">
    <property type="protein sequence ID" value="CAF3936846.1"/>
    <property type="molecule type" value="Genomic_DNA"/>
</dbReference>
<dbReference type="PROSITE" id="PS51144">
    <property type="entry name" value="ALPHA_CA_2"/>
    <property type="match status" value="1"/>
</dbReference>
<dbReference type="GO" id="GO:0004089">
    <property type="term" value="F:carbonate dehydratase activity"/>
    <property type="evidence" value="ECO:0007669"/>
    <property type="project" value="UniProtKB-UniRule"/>
</dbReference>
<dbReference type="EC" id="4.2.1.1" evidence="3 8"/>
<dbReference type="PANTHER" id="PTHR18952:SF265">
    <property type="entry name" value="CARBONIC ANHYDRASE"/>
    <property type="match status" value="1"/>
</dbReference>
<name>A0A814I741_9BILA</name>
<keyword evidence="5 8" id="KW-0862">Zinc</keyword>
<comment type="cofactor">
    <cofactor evidence="8">
        <name>Zn(2+)</name>
        <dbReference type="ChEBI" id="CHEBI:29105"/>
    </cofactor>
</comment>
<dbReference type="Pfam" id="PF00194">
    <property type="entry name" value="Carb_anhydrase"/>
    <property type="match status" value="1"/>
</dbReference>
<keyword evidence="6 8" id="KW-0456">Lyase</keyword>
<evidence type="ECO:0000313" key="11">
    <source>
        <dbReference type="EMBL" id="CAF3936846.1"/>
    </source>
</evidence>
<evidence type="ECO:0000256" key="7">
    <source>
        <dbReference type="ARBA" id="ARBA00048348"/>
    </source>
</evidence>
<comment type="function">
    <text evidence="1 8">Reversible hydration of carbon dioxide.</text>
</comment>
<reference evidence="10" key="1">
    <citation type="submission" date="2021-02" db="EMBL/GenBank/DDBJ databases">
        <authorList>
            <person name="Nowell W R."/>
        </authorList>
    </citation>
    <scope>NUCLEOTIDE SEQUENCE</scope>
</reference>
<evidence type="ECO:0000259" key="9">
    <source>
        <dbReference type="PROSITE" id="PS51144"/>
    </source>
</evidence>
<keyword evidence="4 8" id="KW-0479">Metal-binding</keyword>
<evidence type="ECO:0000256" key="8">
    <source>
        <dbReference type="RuleBase" id="RU367011"/>
    </source>
</evidence>
<feature type="domain" description="Alpha-carbonic anhydrase" evidence="9">
    <location>
        <begin position="9"/>
        <end position="257"/>
    </location>
</feature>
<evidence type="ECO:0000256" key="5">
    <source>
        <dbReference type="ARBA" id="ARBA00022833"/>
    </source>
</evidence>
<dbReference type="InterPro" id="IPR036398">
    <property type="entry name" value="CA_dom_sf"/>
</dbReference>
<dbReference type="EMBL" id="CAJNOG010000156">
    <property type="protein sequence ID" value="CAF1019008.1"/>
    <property type="molecule type" value="Genomic_DNA"/>
</dbReference>
<dbReference type="GO" id="GO:0008270">
    <property type="term" value="F:zinc ion binding"/>
    <property type="evidence" value="ECO:0007669"/>
    <property type="project" value="UniProtKB-UniRule"/>
</dbReference>
<organism evidence="10 12">
    <name type="scientific">Adineta steineri</name>
    <dbReference type="NCBI Taxonomy" id="433720"/>
    <lineage>
        <taxon>Eukaryota</taxon>
        <taxon>Metazoa</taxon>
        <taxon>Spiralia</taxon>
        <taxon>Gnathifera</taxon>
        <taxon>Rotifera</taxon>
        <taxon>Eurotatoria</taxon>
        <taxon>Bdelloidea</taxon>
        <taxon>Adinetida</taxon>
        <taxon>Adinetidae</taxon>
        <taxon>Adineta</taxon>
    </lineage>
</organism>
<comment type="catalytic activity">
    <reaction evidence="7 8">
        <text>hydrogencarbonate + H(+) = CO2 + H2O</text>
        <dbReference type="Rhea" id="RHEA:10748"/>
        <dbReference type="ChEBI" id="CHEBI:15377"/>
        <dbReference type="ChEBI" id="CHEBI:15378"/>
        <dbReference type="ChEBI" id="CHEBI:16526"/>
        <dbReference type="ChEBI" id="CHEBI:17544"/>
        <dbReference type="EC" id="4.2.1.1"/>
    </reaction>
</comment>
<comment type="similarity">
    <text evidence="2 8">Belongs to the alpha-carbonic anhydrase family.</text>
</comment>
<evidence type="ECO:0000256" key="1">
    <source>
        <dbReference type="ARBA" id="ARBA00002904"/>
    </source>
</evidence>
<proteinExistence type="inferred from homology"/>
<dbReference type="SUPFAM" id="SSF51069">
    <property type="entry name" value="Carbonic anhydrase"/>
    <property type="match status" value="1"/>
</dbReference>
<evidence type="ECO:0000256" key="6">
    <source>
        <dbReference type="ARBA" id="ARBA00023239"/>
    </source>
</evidence>
<gene>
    <name evidence="10" type="ORF">JYZ213_LOCUS16959</name>
    <name evidence="11" type="ORF">OXD698_LOCUS25903</name>
</gene>
<dbReference type="PANTHER" id="PTHR18952">
    <property type="entry name" value="CARBONIC ANHYDRASE"/>
    <property type="match status" value="1"/>
</dbReference>
<dbReference type="Gene3D" id="3.10.200.10">
    <property type="entry name" value="Alpha carbonic anhydrase"/>
    <property type="match status" value="1"/>
</dbReference>
<dbReference type="AlphaFoldDB" id="A0A814I741"/>